<keyword evidence="12" id="KW-0233">DNA recombination</keyword>
<gene>
    <name evidence="17" type="ORF">PCASD_24311</name>
</gene>
<dbReference type="GO" id="GO:0015074">
    <property type="term" value="P:DNA integration"/>
    <property type="evidence" value="ECO:0007669"/>
    <property type="project" value="UniProtKB-KW"/>
</dbReference>
<dbReference type="InterPro" id="IPR012337">
    <property type="entry name" value="RNaseH-like_sf"/>
</dbReference>
<evidence type="ECO:0000256" key="12">
    <source>
        <dbReference type="ARBA" id="ARBA00023172"/>
    </source>
</evidence>
<reference evidence="17 18" key="1">
    <citation type="submission" date="2017-11" db="EMBL/GenBank/DDBJ databases">
        <title>De novo assembly and phasing of dikaryotic genomes from two isolates of Puccinia coronata f. sp. avenae, the causal agent of oat crown rust.</title>
        <authorList>
            <person name="Miller M.E."/>
            <person name="Zhang Y."/>
            <person name="Omidvar V."/>
            <person name="Sperschneider J."/>
            <person name="Schwessinger B."/>
            <person name="Raley C."/>
            <person name="Palmer J.M."/>
            <person name="Garnica D."/>
            <person name="Upadhyaya N."/>
            <person name="Rathjen J."/>
            <person name="Taylor J.M."/>
            <person name="Park R.F."/>
            <person name="Dodds P.N."/>
            <person name="Hirsch C.D."/>
            <person name="Kianian S.F."/>
            <person name="Figueroa M."/>
        </authorList>
    </citation>
    <scope>NUCLEOTIDE SEQUENCE [LARGE SCALE GENOMIC DNA]</scope>
    <source>
        <strain evidence="17">12SD80</strain>
    </source>
</reference>
<keyword evidence="11" id="KW-0808">Transferase</keyword>
<comment type="catalytic activity">
    <reaction evidence="13">
        <text>DNA(n) + a 2'-deoxyribonucleoside 5'-triphosphate = DNA(n+1) + diphosphate</text>
        <dbReference type="Rhea" id="RHEA:22508"/>
        <dbReference type="Rhea" id="RHEA-COMP:17339"/>
        <dbReference type="Rhea" id="RHEA-COMP:17340"/>
        <dbReference type="ChEBI" id="CHEBI:33019"/>
        <dbReference type="ChEBI" id="CHEBI:61560"/>
        <dbReference type="ChEBI" id="CHEBI:173112"/>
        <dbReference type="EC" id="2.7.7.49"/>
    </reaction>
</comment>
<dbReference type="InterPro" id="IPR001584">
    <property type="entry name" value="Integrase_cat-core"/>
</dbReference>
<keyword evidence="4" id="KW-0479">Metal-binding</keyword>
<dbReference type="InterPro" id="IPR039537">
    <property type="entry name" value="Retrotran_Ty1/copia-like"/>
</dbReference>
<evidence type="ECO:0000256" key="13">
    <source>
        <dbReference type="ARBA" id="ARBA00048173"/>
    </source>
</evidence>
<dbReference type="GO" id="GO:0003723">
    <property type="term" value="F:RNA binding"/>
    <property type="evidence" value="ECO:0007669"/>
    <property type="project" value="UniProtKB-KW"/>
</dbReference>
<evidence type="ECO:0000256" key="1">
    <source>
        <dbReference type="ARBA" id="ARBA00022578"/>
    </source>
</evidence>
<dbReference type="GO" id="GO:0003887">
    <property type="term" value="F:DNA-directed DNA polymerase activity"/>
    <property type="evidence" value="ECO:0007669"/>
    <property type="project" value="UniProtKB-KW"/>
</dbReference>
<dbReference type="GO" id="GO:0016787">
    <property type="term" value="F:hydrolase activity"/>
    <property type="evidence" value="ECO:0007669"/>
    <property type="project" value="UniProtKB-KW"/>
</dbReference>
<dbReference type="Gene3D" id="3.30.420.10">
    <property type="entry name" value="Ribonuclease H-like superfamily/Ribonuclease H"/>
    <property type="match status" value="1"/>
</dbReference>
<evidence type="ECO:0000256" key="2">
    <source>
        <dbReference type="ARBA" id="ARBA00022695"/>
    </source>
</evidence>
<evidence type="ECO:0000256" key="7">
    <source>
        <dbReference type="ARBA" id="ARBA00022842"/>
    </source>
</evidence>
<evidence type="ECO:0000256" key="6">
    <source>
        <dbReference type="ARBA" id="ARBA00022801"/>
    </source>
</evidence>
<feature type="region of interest" description="Disordered" evidence="15">
    <location>
        <begin position="436"/>
        <end position="468"/>
    </location>
</feature>
<evidence type="ECO:0000256" key="8">
    <source>
        <dbReference type="ARBA" id="ARBA00022884"/>
    </source>
</evidence>
<keyword evidence="7" id="KW-0460">Magnesium</keyword>
<comment type="caution">
    <text evidence="17">The sequence shown here is derived from an EMBL/GenBank/DDBJ whole genome shotgun (WGS) entry which is preliminary data.</text>
</comment>
<organism evidence="17 18">
    <name type="scientific">Puccinia coronata f. sp. avenae</name>
    <dbReference type="NCBI Taxonomy" id="200324"/>
    <lineage>
        <taxon>Eukaryota</taxon>
        <taxon>Fungi</taxon>
        <taxon>Dikarya</taxon>
        <taxon>Basidiomycota</taxon>
        <taxon>Pucciniomycotina</taxon>
        <taxon>Pucciniomycetes</taxon>
        <taxon>Pucciniales</taxon>
        <taxon>Pucciniaceae</taxon>
        <taxon>Puccinia</taxon>
    </lineage>
</organism>
<evidence type="ECO:0000256" key="5">
    <source>
        <dbReference type="ARBA" id="ARBA00022759"/>
    </source>
</evidence>
<evidence type="ECO:0000259" key="16">
    <source>
        <dbReference type="PROSITE" id="PS50994"/>
    </source>
</evidence>
<sequence length="646" mass="70995">MDLTQTRGPWAQAFRVVPGLKRSARSLGSSVPHGPWAQAFRARGLCVLTTLCNFELLQDPTPINKSMNTYSGQINITHVGKLNLGGTLIYPVYYAPNGPRNLISSSQLEDHGNLYMGQLSEIKTANWLMTVSEPHPDTDYHIALGHPSDEYLRQFLKLHNITPSVPSQLAKNCEICKSCKLKRSPHSNPLPHTDRPFKTLHIDVLQISPPSKTKFKYVLVIIDDFSRFNRIYLLRHKNESESRILSYLLEIVNKTGKTPALIHTDRGGEFNSNTFRSKLLELGINIEVGPANSPQTNGLAERFNQTLLVKIRCLLAQSSVPLNFWDEAAKYSSSLINILPSKALNWSSPSRLHTYHSQILLQFVVISIKISDNACSPPLSRQSTPMLQVSSAPSPTPSLSPPRPDPPTGQSVTAIMPKKNPATKYYEYVPADKPPSKEICSDINTSNIVSASRRPHSSRNDLPPATDQPDNLYCLAFDGPDDKLLLNENVPVKKALQNSQELADSLFPRPKEESCSGDRSIKPVPAVRGGYTYIRGRPAGTICTCLPRRNPPAVGTFSGGLLDRLCHPAEENSSLPGGTESTGPPGKNLPRSGLEESSSASRLYHTTPYQRIAGSQLNQRHRATVGVTGLVPSILVGGGRVFSSLF</sequence>
<dbReference type="Proteomes" id="UP000235392">
    <property type="component" value="Unassembled WGS sequence"/>
</dbReference>
<keyword evidence="10" id="KW-0695">RNA-directed DNA polymerase</keyword>
<keyword evidence="2" id="KW-0548">Nucleotidyltransferase</keyword>
<comment type="catalytic activity">
    <reaction evidence="14">
        <text>DNA(n) + a 2'-deoxyribonucleoside 5'-triphosphate = DNA(n+1) + diphosphate</text>
        <dbReference type="Rhea" id="RHEA:22508"/>
        <dbReference type="Rhea" id="RHEA-COMP:17339"/>
        <dbReference type="Rhea" id="RHEA-COMP:17340"/>
        <dbReference type="ChEBI" id="CHEBI:33019"/>
        <dbReference type="ChEBI" id="CHEBI:61560"/>
        <dbReference type="ChEBI" id="CHEBI:173112"/>
        <dbReference type="EC" id="2.7.7.7"/>
    </reaction>
</comment>
<proteinExistence type="predicted"/>
<dbReference type="EMBL" id="PGCI01001209">
    <property type="protein sequence ID" value="PLW06547.1"/>
    <property type="molecule type" value="Genomic_DNA"/>
</dbReference>
<dbReference type="GO" id="GO:0006310">
    <property type="term" value="P:DNA recombination"/>
    <property type="evidence" value="ECO:0007669"/>
    <property type="project" value="UniProtKB-KW"/>
</dbReference>
<feature type="region of interest" description="Disordered" evidence="15">
    <location>
        <begin position="568"/>
        <end position="600"/>
    </location>
</feature>
<dbReference type="Pfam" id="PF00665">
    <property type="entry name" value="rve"/>
    <property type="match status" value="1"/>
</dbReference>
<keyword evidence="1" id="KW-0815">Transposition</keyword>
<evidence type="ECO:0000256" key="14">
    <source>
        <dbReference type="ARBA" id="ARBA00049244"/>
    </source>
</evidence>
<evidence type="ECO:0000313" key="17">
    <source>
        <dbReference type="EMBL" id="PLW06547.1"/>
    </source>
</evidence>
<feature type="compositionally biased region" description="Polar residues" evidence="15">
    <location>
        <begin position="379"/>
        <end position="389"/>
    </location>
</feature>
<keyword evidence="3" id="KW-0540">Nuclease</keyword>
<dbReference type="GO" id="GO:0005634">
    <property type="term" value="C:nucleus"/>
    <property type="evidence" value="ECO:0007669"/>
    <property type="project" value="UniProtKB-ARBA"/>
</dbReference>
<evidence type="ECO:0000256" key="4">
    <source>
        <dbReference type="ARBA" id="ARBA00022723"/>
    </source>
</evidence>
<keyword evidence="11" id="KW-0239">DNA-directed DNA polymerase</keyword>
<evidence type="ECO:0000256" key="15">
    <source>
        <dbReference type="SAM" id="MobiDB-lite"/>
    </source>
</evidence>
<dbReference type="GO" id="GO:0004519">
    <property type="term" value="F:endonuclease activity"/>
    <property type="evidence" value="ECO:0007669"/>
    <property type="project" value="UniProtKB-KW"/>
</dbReference>
<evidence type="ECO:0000256" key="10">
    <source>
        <dbReference type="ARBA" id="ARBA00022918"/>
    </source>
</evidence>
<dbReference type="GO" id="GO:0046872">
    <property type="term" value="F:metal ion binding"/>
    <property type="evidence" value="ECO:0007669"/>
    <property type="project" value="UniProtKB-KW"/>
</dbReference>
<dbReference type="InterPro" id="IPR036397">
    <property type="entry name" value="RNaseH_sf"/>
</dbReference>
<keyword evidence="9" id="KW-0229">DNA integration</keyword>
<dbReference type="PANTHER" id="PTHR42648">
    <property type="entry name" value="TRANSPOSASE, PUTATIVE-RELATED"/>
    <property type="match status" value="1"/>
</dbReference>
<evidence type="ECO:0000313" key="18">
    <source>
        <dbReference type="Proteomes" id="UP000235392"/>
    </source>
</evidence>
<keyword evidence="5" id="KW-0255">Endonuclease</keyword>
<feature type="region of interest" description="Disordered" evidence="15">
    <location>
        <begin position="379"/>
        <end position="417"/>
    </location>
</feature>
<feature type="domain" description="Integrase catalytic" evidence="16">
    <location>
        <begin position="192"/>
        <end position="357"/>
    </location>
</feature>
<feature type="compositionally biased region" description="Pro residues" evidence="15">
    <location>
        <begin position="394"/>
        <end position="407"/>
    </location>
</feature>
<keyword evidence="8" id="KW-0694">RNA-binding</keyword>
<name>A0A2N5RZW4_9BASI</name>
<feature type="compositionally biased region" description="Polar residues" evidence="15">
    <location>
        <begin position="571"/>
        <end position="582"/>
    </location>
</feature>
<keyword evidence="6" id="KW-0378">Hydrolase</keyword>
<evidence type="ECO:0000256" key="9">
    <source>
        <dbReference type="ARBA" id="ARBA00022908"/>
    </source>
</evidence>
<dbReference type="AlphaFoldDB" id="A0A2N5RZW4"/>
<protein>
    <recommendedName>
        <fullName evidence="16">Integrase catalytic domain-containing protein</fullName>
    </recommendedName>
</protein>
<evidence type="ECO:0000256" key="11">
    <source>
        <dbReference type="ARBA" id="ARBA00022932"/>
    </source>
</evidence>
<dbReference type="PANTHER" id="PTHR42648:SF11">
    <property type="entry name" value="TRANSPOSON TY4-P GAG-POL POLYPROTEIN"/>
    <property type="match status" value="1"/>
</dbReference>
<dbReference type="GO" id="GO:0032196">
    <property type="term" value="P:transposition"/>
    <property type="evidence" value="ECO:0007669"/>
    <property type="project" value="UniProtKB-KW"/>
</dbReference>
<dbReference type="SUPFAM" id="SSF53098">
    <property type="entry name" value="Ribonuclease H-like"/>
    <property type="match status" value="1"/>
</dbReference>
<evidence type="ECO:0000256" key="3">
    <source>
        <dbReference type="ARBA" id="ARBA00022722"/>
    </source>
</evidence>
<accession>A0A2N5RZW4</accession>
<dbReference type="GO" id="GO:0003964">
    <property type="term" value="F:RNA-directed DNA polymerase activity"/>
    <property type="evidence" value="ECO:0007669"/>
    <property type="project" value="UniProtKB-KW"/>
</dbReference>
<dbReference type="PROSITE" id="PS50994">
    <property type="entry name" value="INTEGRASE"/>
    <property type="match status" value="1"/>
</dbReference>